<evidence type="ECO:0000313" key="1">
    <source>
        <dbReference type="EMBL" id="MDQ0555559.1"/>
    </source>
</evidence>
<dbReference type="EMBL" id="JAUSWG010000002">
    <property type="protein sequence ID" value="MDQ0555559.1"/>
    <property type="molecule type" value="Genomic_DNA"/>
</dbReference>
<dbReference type="SUPFAM" id="SSF81301">
    <property type="entry name" value="Nucleotidyltransferase"/>
    <property type="match status" value="1"/>
</dbReference>
<protein>
    <submittedName>
        <fullName evidence="1">Uncharacterized protein</fullName>
    </submittedName>
</protein>
<proteinExistence type="predicted"/>
<keyword evidence="2" id="KW-1185">Reference proteome</keyword>
<sequence length="182" mass="20953">MNIELIKKISIELNRLNCTWAIGGSVLLNHYGLIEKPKDIDILIDPNDVEKVKKFMDTMGQKIDLPSKEPFKTEEFFGYIVEGTMVEFLGGFKIDLGDKKIYEFILDESAINKVNLDGVTVNMATLEDWFVAYSVMEDPKGRIPLIEQYFKLNGVKNNMLLKRNLKQYLPSNVKMNIERVIN</sequence>
<name>A0ABU0MY74_9FIRM</name>
<dbReference type="Proteomes" id="UP001232584">
    <property type="component" value="Unassembled WGS sequence"/>
</dbReference>
<evidence type="ECO:0000313" key="2">
    <source>
        <dbReference type="Proteomes" id="UP001232584"/>
    </source>
</evidence>
<dbReference type="InterPro" id="IPR043519">
    <property type="entry name" value="NT_sf"/>
</dbReference>
<comment type="caution">
    <text evidence="1">The sequence shown here is derived from an EMBL/GenBank/DDBJ whole genome shotgun (WGS) entry which is preliminary data.</text>
</comment>
<gene>
    <name evidence="1" type="ORF">QOZ92_000672</name>
</gene>
<dbReference type="RefSeq" id="WP_307502965.1">
    <property type="nucleotide sequence ID" value="NZ_BAAACE010000029.1"/>
</dbReference>
<dbReference type="Gene3D" id="3.30.460.40">
    <property type="match status" value="1"/>
</dbReference>
<organism evidence="1 2">
    <name type="scientific">Paraclostridium ghonii</name>
    <dbReference type="NCBI Taxonomy" id="29358"/>
    <lineage>
        <taxon>Bacteria</taxon>
        <taxon>Bacillati</taxon>
        <taxon>Bacillota</taxon>
        <taxon>Clostridia</taxon>
        <taxon>Peptostreptococcales</taxon>
        <taxon>Peptostreptococcaceae</taxon>
        <taxon>Paraclostridium</taxon>
    </lineage>
</organism>
<accession>A0ABU0MY74</accession>
<reference evidence="1 2" key="1">
    <citation type="submission" date="2023-07" db="EMBL/GenBank/DDBJ databases">
        <title>Genomic Encyclopedia of Type Strains, Phase IV (KMG-IV): sequencing the most valuable type-strain genomes for metagenomic binning, comparative biology and taxonomic classification.</title>
        <authorList>
            <person name="Goeker M."/>
        </authorList>
    </citation>
    <scope>NUCLEOTIDE SEQUENCE [LARGE SCALE GENOMIC DNA]</scope>
    <source>
        <strain evidence="1 2">DSM 15049</strain>
    </source>
</reference>